<keyword evidence="1" id="KW-0812">Transmembrane</keyword>
<keyword evidence="1" id="KW-1133">Transmembrane helix</keyword>
<proteinExistence type="predicted"/>
<protein>
    <submittedName>
        <fullName evidence="2">Uncharacterized protein</fullName>
    </submittedName>
</protein>
<dbReference type="Proteomes" id="UP000323144">
    <property type="component" value="Chromosome"/>
</dbReference>
<dbReference type="AlphaFoldDB" id="A0A5B9Y4K9"/>
<dbReference type="EMBL" id="CP043026">
    <property type="protein sequence ID" value="QEH62024.1"/>
    <property type="molecule type" value="Genomic_DNA"/>
</dbReference>
<evidence type="ECO:0000256" key="1">
    <source>
        <dbReference type="SAM" id="Phobius"/>
    </source>
</evidence>
<keyword evidence="1" id="KW-0472">Membrane</keyword>
<gene>
    <name evidence="2" type="ORF">SCHIN_v1c08290</name>
</gene>
<name>A0A5B9Y4K9_9MOLU</name>
<feature type="transmembrane region" description="Helical" evidence="1">
    <location>
        <begin position="12"/>
        <end position="33"/>
    </location>
</feature>
<organism evidence="2 3">
    <name type="scientific">Spiroplasma chinense</name>
    <dbReference type="NCBI Taxonomy" id="216932"/>
    <lineage>
        <taxon>Bacteria</taxon>
        <taxon>Bacillati</taxon>
        <taxon>Mycoplasmatota</taxon>
        <taxon>Mollicutes</taxon>
        <taxon>Entomoplasmatales</taxon>
        <taxon>Spiroplasmataceae</taxon>
        <taxon>Spiroplasma</taxon>
    </lineage>
</organism>
<dbReference type="RefSeq" id="WP_166508395.1">
    <property type="nucleotide sequence ID" value="NZ_CP043026.1"/>
</dbReference>
<evidence type="ECO:0000313" key="3">
    <source>
        <dbReference type="Proteomes" id="UP000323144"/>
    </source>
</evidence>
<sequence length="125" mass="14400">MFNKGVKNASIVGMTLFLVGTVIIGYWAMFVIIDDLSFKSNAIARNWYIFFSIGIALMGLIFSIAFYKVNKYDQTEKGYLTLVIVSSITIFTPFIFFWIYFVVKFAEHKKVNKLKIKKQTINLAL</sequence>
<keyword evidence="3" id="KW-1185">Reference proteome</keyword>
<accession>A0A5B9Y4K9</accession>
<evidence type="ECO:0000313" key="2">
    <source>
        <dbReference type="EMBL" id="QEH62024.1"/>
    </source>
</evidence>
<feature type="transmembrane region" description="Helical" evidence="1">
    <location>
        <begin position="79"/>
        <end position="103"/>
    </location>
</feature>
<feature type="transmembrane region" description="Helical" evidence="1">
    <location>
        <begin position="45"/>
        <end position="67"/>
    </location>
</feature>
<dbReference type="KEGG" id="schi:SCHIN_v1c08290"/>
<reference evidence="2 3" key="1">
    <citation type="submission" date="2019-08" db="EMBL/GenBank/DDBJ databases">
        <title>Complete genome sequence of Spiroplasma chinense CCH (DSM 19755).</title>
        <authorList>
            <person name="Shen H.-Y."/>
            <person name="Lin Y.-C."/>
            <person name="Chou L."/>
            <person name="Kuo C.-H."/>
        </authorList>
    </citation>
    <scope>NUCLEOTIDE SEQUENCE [LARGE SCALE GENOMIC DNA]</scope>
    <source>
        <strain evidence="2 3">CCH</strain>
    </source>
</reference>